<dbReference type="Proteomes" id="UP000037446">
    <property type="component" value="Unassembled WGS sequence"/>
</dbReference>
<gene>
    <name evidence="2" type="ORF">J121_985</name>
</gene>
<evidence type="ECO:0000256" key="1">
    <source>
        <dbReference type="SAM" id="MobiDB-lite"/>
    </source>
</evidence>
<dbReference type="GeneID" id="93687175"/>
<comment type="caution">
    <text evidence="2">The sequence shown here is derived from an EMBL/GenBank/DDBJ whole genome shotgun (WGS) entry which is preliminary data.</text>
</comment>
<proteinExistence type="predicted"/>
<sequence length="42" mass="4640">MSKGQKSNREARKPKKEKVKTNASQPSQKPGAIKGLENMKNS</sequence>
<dbReference type="EMBL" id="JYNE01000018">
    <property type="protein sequence ID" value="KNH03020.1"/>
    <property type="molecule type" value="Genomic_DNA"/>
</dbReference>
<protein>
    <submittedName>
        <fullName evidence="2">Uncharacterized protein</fullName>
    </submittedName>
</protein>
<reference evidence="2" key="1">
    <citation type="submission" date="2015-02" db="EMBL/GenBank/DDBJ databases">
        <authorList>
            <person name="Chooi Y.-H."/>
        </authorList>
    </citation>
    <scope>NUCLEOTIDE SEQUENCE [LARGE SCALE GENOMIC DNA]</scope>
    <source>
        <strain evidence="2">LAMA 915</strain>
    </source>
</reference>
<name>A0A0L1KG38_9SPHN</name>
<organism evidence="2 3">
    <name type="scientific">Qipengyuania citrea LAMA 915</name>
    <dbReference type="NCBI Taxonomy" id="1306953"/>
    <lineage>
        <taxon>Bacteria</taxon>
        <taxon>Pseudomonadati</taxon>
        <taxon>Pseudomonadota</taxon>
        <taxon>Alphaproteobacteria</taxon>
        <taxon>Sphingomonadales</taxon>
        <taxon>Erythrobacteraceae</taxon>
        <taxon>Qipengyuania</taxon>
    </lineage>
</organism>
<evidence type="ECO:0000313" key="3">
    <source>
        <dbReference type="Proteomes" id="UP000037446"/>
    </source>
</evidence>
<dbReference type="AlphaFoldDB" id="A0A0L1KG38"/>
<dbReference type="PATRIC" id="fig|1306953.7.peg.1011"/>
<dbReference type="STRING" id="1306953.J121_985"/>
<feature type="region of interest" description="Disordered" evidence="1">
    <location>
        <begin position="1"/>
        <end position="42"/>
    </location>
</feature>
<dbReference type="RefSeq" id="WP_265597033.1">
    <property type="nucleotide sequence ID" value="NZ_JYNE01000018.1"/>
</dbReference>
<evidence type="ECO:0000313" key="2">
    <source>
        <dbReference type="EMBL" id="KNH03020.1"/>
    </source>
</evidence>
<accession>A0A0L1KG38</accession>